<organism evidence="2">
    <name type="scientific">marine sediment metagenome</name>
    <dbReference type="NCBI Taxonomy" id="412755"/>
    <lineage>
        <taxon>unclassified sequences</taxon>
        <taxon>metagenomes</taxon>
        <taxon>ecological metagenomes</taxon>
    </lineage>
</organism>
<reference evidence="2" key="1">
    <citation type="journal article" date="2014" name="Front. Microbiol.">
        <title>High frequency of phylogenetically diverse reductive dehalogenase-homologous genes in deep subseafloor sedimentary metagenomes.</title>
        <authorList>
            <person name="Kawai M."/>
            <person name="Futagami T."/>
            <person name="Toyoda A."/>
            <person name="Takaki Y."/>
            <person name="Nishi S."/>
            <person name="Hori S."/>
            <person name="Arai W."/>
            <person name="Tsubouchi T."/>
            <person name="Morono Y."/>
            <person name="Uchiyama I."/>
            <person name="Ito T."/>
            <person name="Fujiyama A."/>
            <person name="Inagaki F."/>
            <person name="Takami H."/>
        </authorList>
    </citation>
    <scope>NUCLEOTIDE SEQUENCE</scope>
    <source>
        <strain evidence="2">Expedition CK06-06</strain>
    </source>
</reference>
<dbReference type="GO" id="GO:0030435">
    <property type="term" value="P:sporulation resulting in formation of a cellular spore"/>
    <property type="evidence" value="ECO:0007669"/>
    <property type="project" value="InterPro"/>
</dbReference>
<dbReference type="InterPro" id="IPR013486">
    <property type="entry name" value="SpoIID/LytB"/>
</dbReference>
<comment type="caution">
    <text evidence="2">The sequence shown here is derived from an EMBL/GenBank/DDBJ whole genome shotgun (WGS) entry which is preliminary data.</text>
</comment>
<dbReference type="Pfam" id="PF08486">
    <property type="entry name" value="SpoIID"/>
    <property type="match status" value="1"/>
</dbReference>
<evidence type="ECO:0000313" key="2">
    <source>
        <dbReference type="EMBL" id="GAH85355.1"/>
    </source>
</evidence>
<dbReference type="EMBL" id="BARU01039824">
    <property type="protein sequence ID" value="GAH85355.1"/>
    <property type="molecule type" value="Genomic_DNA"/>
</dbReference>
<evidence type="ECO:0000259" key="1">
    <source>
        <dbReference type="Pfam" id="PF08486"/>
    </source>
</evidence>
<dbReference type="NCBIfam" id="TIGR02669">
    <property type="entry name" value="SpoIID_LytB"/>
    <property type="match status" value="1"/>
</dbReference>
<feature type="domain" description="Sporulation stage II protein D amidase enhancer LytB N-terminal" evidence="1">
    <location>
        <begin position="74"/>
        <end position="158"/>
    </location>
</feature>
<proteinExistence type="predicted"/>
<name>X1JVB9_9ZZZZ</name>
<accession>X1JVB9</accession>
<feature type="non-terminal residue" evidence="2">
    <location>
        <position position="197"/>
    </location>
</feature>
<dbReference type="InterPro" id="IPR013693">
    <property type="entry name" value="SpoIID/LytB_N"/>
</dbReference>
<protein>
    <recommendedName>
        <fullName evidence="1">Sporulation stage II protein D amidase enhancer LytB N-terminal domain-containing protein</fullName>
    </recommendedName>
</protein>
<sequence length="197" mass="20891">MHCRGAGAWYVPGDDRRPVAVGAGPWLLSAGDGHVLLDGQPQAGTALELHPEAGLFQLGERTYRGSLAVRANAEGKVAALNLVEPEQYLRSVVGSEMYSRWPLDALMAQAVAARTYMLHTFGSKGYLDGTDLAYKGVGAESRAADLAVELSRGIILTYDGRLFPAYFSSTCGGHTASAEKVFGDEPLGALTGGKCEW</sequence>
<gene>
    <name evidence="2" type="ORF">S03H2_61673</name>
</gene>
<dbReference type="AlphaFoldDB" id="X1JVB9"/>